<dbReference type="RefSeq" id="WP_083347019.1">
    <property type="nucleotide sequence ID" value="NZ_LT629690.1"/>
</dbReference>
<dbReference type="InterPro" id="IPR001296">
    <property type="entry name" value="Glyco_trans_1"/>
</dbReference>
<evidence type="ECO:0000313" key="3">
    <source>
        <dbReference type="EMBL" id="SDF29081.1"/>
    </source>
</evidence>
<keyword evidence="3" id="KW-0808">Transferase</keyword>
<dbReference type="InterPro" id="IPR028098">
    <property type="entry name" value="Glyco_trans_4-like_N"/>
</dbReference>
<gene>
    <name evidence="3" type="ORF">SAMN05444167_1966</name>
</gene>
<dbReference type="GO" id="GO:0016758">
    <property type="term" value="F:hexosyltransferase activity"/>
    <property type="evidence" value="ECO:0007669"/>
    <property type="project" value="TreeGrafter"/>
</dbReference>
<evidence type="ECO:0000313" key="4">
    <source>
        <dbReference type="Proteomes" id="UP000182427"/>
    </source>
</evidence>
<dbReference type="Pfam" id="PF13579">
    <property type="entry name" value="Glyco_trans_4_4"/>
    <property type="match status" value="1"/>
</dbReference>
<feature type="domain" description="Glycosyl transferase family 1" evidence="1">
    <location>
        <begin position="195"/>
        <end position="356"/>
    </location>
</feature>
<dbReference type="Proteomes" id="UP000182427">
    <property type="component" value="Chromosome I"/>
</dbReference>
<evidence type="ECO:0000259" key="1">
    <source>
        <dbReference type="Pfam" id="PF00534"/>
    </source>
</evidence>
<dbReference type="EMBL" id="LT629690">
    <property type="protein sequence ID" value="SDF29081.1"/>
    <property type="molecule type" value="Genomic_DNA"/>
</dbReference>
<dbReference type="PANTHER" id="PTHR45947:SF3">
    <property type="entry name" value="SULFOQUINOVOSYL TRANSFERASE SQD2"/>
    <property type="match status" value="1"/>
</dbReference>
<keyword evidence="4" id="KW-1185">Reference proteome</keyword>
<dbReference type="OrthoDB" id="9795068at2"/>
<dbReference type="PANTHER" id="PTHR45947">
    <property type="entry name" value="SULFOQUINOVOSYL TRANSFERASE SQD2"/>
    <property type="match status" value="1"/>
</dbReference>
<organism evidence="3 4">
    <name type="scientific">Terriglobus roseus</name>
    <dbReference type="NCBI Taxonomy" id="392734"/>
    <lineage>
        <taxon>Bacteria</taxon>
        <taxon>Pseudomonadati</taxon>
        <taxon>Acidobacteriota</taxon>
        <taxon>Terriglobia</taxon>
        <taxon>Terriglobales</taxon>
        <taxon>Acidobacteriaceae</taxon>
        <taxon>Terriglobus</taxon>
    </lineage>
</organism>
<name>A0A1G7JW77_9BACT</name>
<sequence length="386" mass="43298">MRILHVIATLDPAAGGPIEGVRTLFGYKDEGYEGEAVTFDAPDAPYLQGLPFPVYPLGPRTSTYGYNAKLLPWLRENRDRYDGVIVNGLWQYTGLATMLAMRGHKPYMVFSHGMLDPYFKRRFPLKHLKKAVYWYPAEYWILRNAYRVLFTTTSEEKLAEESFAFWKWKAQVVPYGIRAPQTDPTADIAAFLRVVPAVEGKRFLIYLSRIHPKKGCDLLLQAFASIAASAPDLHLVMAGPDETDWIPELQKIVDNAGLTDRVHWPGILRGSEKWGAFRAAEAFILPSHQENFGIAVAEALGAGKPVLLSDKVNIGDMIRNEGCALIEPDTLEGTRLLLERWIGLSAEEKQRMSTAAAECFRTRFNMLETAQAIMALFQQAKNEGAS</sequence>
<feature type="domain" description="Glycosyltransferase subfamily 4-like N-terminal" evidence="2">
    <location>
        <begin position="26"/>
        <end position="176"/>
    </location>
</feature>
<evidence type="ECO:0000259" key="2">
    <source>
        <dbReference type="Pfam" id="PF13579"/>
    </source>
</evidence>
<proteinExistence type="predicted"/>
<dbReference type="SUPFAM" id="SSF53756">
    <property type="entry name" value="UDP-Glycosyltransferase/glycogen phosphorylase"/>
    <property type="match status" value="1"/>
</dbReference>
<dbReference type="Gene3D" id="3.40.50.2000">
    <property type="entry name" value="Glycogen Phosphorylase B"/>
    <property type="match status" value="2"/>
</dbReference>
<dbReference type="Pfam" id="PF00534">
    <property type="entry name" value="Glycos_transf_1"/>
    <property type="match status" value="1"/>
</dbReference>
<protein>
    <submittedName>
        <fullName evidence="3">Glycosyltransferase involved in cell wall bisynthesis</fullName>
    </submittedName>
</protein>
<reference evidence="3 4" key="1">
    <citation type="submission" date="2016-10" db="EMBL/GenBank/DDBJ databases">
        <authorList>
            <person name="de Groot N.N."/>
        </authorList>
    </citation>
    <scope>NUCLEOTIDE SEQUENCE [LARGE SCALE GENOMIC DNA]</scope>
    <source>
        <strain evidence="3 4">GAS232</strain>
    </source>
</reference>
<dbReference type="AlphaFoldDB" id="A0A1G7JW77"/>
<accession>A0A1G7JW77</accession>
<dbReference type="InterPro" id="IPR050194">
    <property type="entry name" value="Glycosyltransferase_grp1"/>
</dbReference>